<dbReference type="EMBL" id="ML978128">
    <property type="protein sequence ID" value="KAF2097144.1"/>
    <property type="molecule type" value="Genomic_DNA"/>
</dbReference>
<reference evidence="3" key="1">
    <citation type="journal article" date="2020" name="Stud. Mycol.">
        <title>101 Dothideomycetes genomes: a test case for predicting lifestyles and emergence of pathogens.</title>
        <authorList>
            <person name="Haridas S."/>
            <person name="Albert R."/>
            <person name="Binder M."/>
            <person name="Bloem J."/>
            <person name="Labutti K."/>
            <person name="Salamov A."/>
            <person name="Andreopoulos B."/>
            <person name="Baker S."/>
            <person name="Barry K."/>
            <person name="Bills G."/>
            <person name="Bluhm B."/>
            <person name="Cannon C."/>
            <person name="Castanera R."/>
            <person name="Culley D."/>
            <person name="Daum C."/>
            <person name="Ezra D."/>
            <person name="Gonzalez J."/>
            <person name="Henrissat B."/>
            <person name="Kuo A."/>
            <person name="Liang C."/>
            <person name="Lipzen A."/>
            <person name="Lutzoni F."/>
            <person name="Magnuson J."/>
            <person name="Mondo S."/>
            <person name="Nolan M."/>
            <person name="Ohm R."/>
            <person name="Pangilinan J."/>
            <person name="Park H.-J."/>
            <person name="Ramirez L."/>
            <person name="Alfaro M."/>
            <person name="Sun H."/>
            <person name="Tritt A."/>
            <person name="Yoshinaga Y."/>
            <person name="Zwiers L.-H."/>
            <person name="Turgeon B."/>
            <person name="Goodwin S."/>
            <person name="Spatafora J."/>
            <person name="Crous P."/>
            <person name="Grigoriev I."/>
        </authorList>
    </citation>
    <scope>NUCLEOTIDE SEQUENCE</scope>
    <source>
        <strain evidence="3">CBS 133067</strain>
    </source>
</reference>
<dbReference type="Proteomes" id="UP000799772">
    <property type="component" value="Unassembled WGS sequence"/>
</dbReference>
<evidence type="ECO:0000256" key="2">
    <source>
        <dbReference type="SAM" id="MobiDB-lite"/>
    </source>
</evidence>
<comment type="caution">
    <text evidence="3">The sequence shown here is derived from an EMBL/GenBank/DDBJ whole genome shotgun (WGS) entry which is preliminary data.</text>
</comment>
<feature type="region of interest" description="Disordered" evidence="2">
    <location>
        <begin position="54"/>
        <end position="114"/>
    </location>
</feature>
<dbReference type="AlphaFoldDB" id="A0A9P4IDQ9"/>
<feature type="region of interest" description="Disordered" evidence="2">
    <location>
        <begin position="389"/>
        <end position="434"/>
    </location>
</feature>
<feature type="compositionally biased region" description="Low complexity" evidence="2">
    <location>
        <begin position="73"/>
        <end position="82"/>
    </location>
</feature>
<accession>A0A9P4IDQ9</accession>
<name>A0A9P4IDQ9_9PEZI</name>
<feature type="coiled-coil region" evidence="1">
    <location>
        <begin position="252"/>
        <end position="381"/>
    </location>
</feature>
<feature type="compositionally biased region" description="Polar residues" evidence="2">
    <location>
        <begin position="60"/>
        <end position="72"/>
    </location>
</feature>
<evidence type="ECO:0000313" key="4">
    <source>
        <dbReference type="Proteomes" id="UP000799772"/>
    </source>
</evidence>
<keyword evidence="1" id="KW-0175">Coiled coil</keyword>
<gene>
    <name evidence="3" type="ORF">NA57DRAFT_77399</name>
</gene>
<organism evidence="3 4">
    <name type="scientific">Rhizodiscina lignyota</name>
    <dbReference type="NCBI Taxonomy" id="1504668"/>
    <lineage>
        <taxon>Eukaryota</taxon>
        <taxon>Fungi</taxon>
        <taxon>Dikarya</taxon>
        <taxon>Ascomycota</taxon>
        <taxon>Pezizomycotina</taxon>
        <taxon>Dothideomycetes</taxon>
        <taxon>Pleosporomycetidae</taxon>
        <taxon>Aulographales</taxon>
        <taxon>Rhizodiscinaceae</taxon>
        <taxon>Rhizodiscina</taxon>
    </lineage>
</organism>
<feature type="compositionally biased region" description="Polar residues" evidence="2">
    <location>
        <begin position="94"/>
        <end position="114"/>
    </location>
</feature>
<protein>
    <submittedName>
        <fullName evidence="3">Uncharacterized protein</fullName>
    </submittedName>
</protein>
<sequence length="434" mass="48081">MKQPYNKSSDPNRTPVNSKRARERRISASLRKKHAKAQAPNASVKTFTCSLGNAHDGEHTSSPMDIVDTNTRSGVSKSSGKAVKSEAVDLATATAPSAPQGATSHVNTTSATPTQLTANVTKLDNDVSRGLSHLDRVKNVAELREDLMEYAKAAFRDAKTEADLFIARLYKSQDGTLSPSDVIQLKKAWDKTSATANDFLGQLISCNDTAIKGKQEVEKLLRYADDVRKYAVQNHNWFEQTQKHYAALYKKMEERDVEVKKLDVEAEKLKMELAKKVEERDIEVEKLKMELARKAEEHDKEIRELKEEKQVLREDVNAYKDLNTRLTTDRDAAEAEVRELKSQVAGVHVLVGELGKEKEKAAKQQARIEAMEKALREGEADAAELAKGVSAAQTGEKHGMVDEEEANTRHLAKRSRVESGAGIPGLGHLDQASQ</sequence>
<feature type="compositionally biased region" description="Polar residues" evidence="2">
    <location>
        <begin position="1"/>
        <end position="17"/>
    </location>
</feature>
<proteinExistence type="predicted"/>
<evidence type="ECO:0000313" key="3">
    <source>
        <dbReference type="EMBL" id="KAF2097144.1"/>
    </source>
</evidence>
<keyword evidence="4" id="KW-1185">Reference proteome</keyword>
<feature type="region of interest" description="Disordered" evidence="2">
    <location>
        <begin position="1"/>
        <end position="42"/>
    </location>
</feature>
<evidence type="ECO:0000256" key="1">
    <source>
        <dbReference type="SAM" id="Coils"/>
    </source>
</evidence>